<name>A0A413BDQ2_9FIRM</name>
<evidence type="ECO:0000313" key="2">
    <source>
        <dbReference type="Proteomes" id="UP000286581"/>
    </source>
</evidence>
<sequence>MKAATIKKLPLVENYYCYMYSNPCMADTDLDSYDDYVEEYIGTSPISVWNSLDTSGIINGSMPSGFSFNNWWDWQELIEEHAWNYIHNAVEKDIVTKHKGEIMSEVQLTSSLRCDLLKRRSSEIWEVKTSSYAKEPKKQLGLDQYTPKTSPSNDYAFWRTVVGIVIIGGTVAEDFLSGGIGVTYDAASFALAYKLIFG</sequence>
<accession>A0A413BDQ2</accession>
<organism evidence="1 2">
    <name type="scientific">Agathobacter rectalis</name>
    <dbReference type="NCBI Taxonomy" id="39491"/>
    <lineage>
        <taxon>Bacteria</taxon>
        <taxon>Bacillati</taxon>
        <taxon>Bacillota</taxon>
        <taxon>Clostridia</taxon>
        <taxon>Lachnospirales</taxon>
        <taxon>Lachnospiraceae</taxon>
        <taxon>Agathobacter</taxon>
    </lineage>
</organism>
<dbReference type="AlphaFoldDB" id="A0A413BDQ2"/>
<evidence type="ECO:0000313" key="1">
    <source>
        <dbReference type="EMBL" id="RGW38590.1"/>
    </source>
</evidence>
<protein>
    <submittedName>
        <fullName evidence="1">Uncharacterized protein</fullName>
    </submittedName>
</protein>
<dbReference type="EMBL" id="QSAE01000046">
    <property type="protein sequence ID" value="RGW38590.1"/>
    <property type="molecule type" value="Genomic_DNA"/>
</dbReference>
<proteinExistence type="predicted"/>
<gene>
    <name evidence="1" type="ORF">DWV78_12460</name>
</gene>
<reference evidence="1 2" key="1">
    <citation type="submission" date="2018-08" db="EMBL/GenBank/DDBJ databases">
        <title>A genome reference for cultivated species of the human gut microbiota.</title>
        <authorList>
            <person name="Zou Y."/>
            <person name="Xue W."/>
            <person name="Luo G."/>
        </authorList>
    </citation>
    <scope>NUCLEOTIDE SEQUENCE [LARGE SCALE GENOMIC DNA]</scope>
    <source>
        <strain evidence="1 2">AF12-8</strain>
    </source>
</reference>
<comment type="caution">
    <text evidence="1">The sequence shown here is derived from an EMBL/GenBank/DDBJ whole genome shotgun (WGS) entry which is preliminary data.</text>
</comment>
<dbReference type="Proteomes" id="UP000286581">
    <property type="component" value="Unassembled WGS sequence"/>
</dbReference>